<evidence type="ECO:0000313" key="3">
    <source>
        <dbReference type="Proteomes" id="UP000789901"/>
    </source>
</evidence>
<reference evidence="2 3" key="1">
    <citation type="submission" date="2021-06" db="EMBL/GenBank/DDBJ databases">
        <authorList>
            <person name="Kallberg Y."/>
            <person name="Tangrot J."/>
            <person name="Rosling A."/>
        </authorList>
    </citation>
    <scope>NUCLEOTIDE SEQUENCE [LARGE SCALE GENOMIC DNA]</scope>
    <source>
        <strain evidence="2 3">120-4 pot B 10/14</strain>
    </source>
</reference>
<evidence type="ECO:0000313" key="2">
    <source>
        <dbReference type="EMBL" id="CAG8841642.1"/>
    </source>
</evidence>
<comment type="caution">
    <text evidence="2">The sequence shown here is derived from an EMBL/GenBank/DDBJ whole genome shotgun (WGS) entry which is preliminary data.</text>
</comment>
<feature type="region of interest" description="Disordered" evidence="1">
    <location>
        <begin position="1"/>
        <end position="28"/>
    </location>
</feature>
<gene>
    <name evidence="2" type="ORF">GMARGA_LOCUS35539</name>
</gene>
<evidence type="ECO:0000256" key="1">
    <source>
        <dbReference type="SAM" id="MobiDB-lite"/>
    </source>
</evidence>
<sequence>TANREASSSINEREEEIRSDKKEKSKENYNKKIDCLDLVENIQETSDEKEYKKVLLLTECRISNYSTKKVHKQLTENKVAELAKHNDLTESILRNIKQATVLNKIEVDQDKEVEGILNQSPNREFNVEDINSSIWASITKSLIKAKKGPTDRVKQGEEYKVYEQRMEYKEKKKATPIVFRRIVEEYILVAQSQYIRRLAV</sequence>
<name>A0ABN7WX75_GIGMA</name>
<proteinExistence type="predicted"/>
<keyword evidence="3" id="KW-1185">Reference proteome</keyword>
<dbReference type="EMBL" id="CAJVQB010066407">
    <property type="protein sequence ID" value="CAG8841642.1"/>
    <property type="molecule type" value="Genomic_DNA"/>
</dbReference>
<protein>
    <submittedName>
        <fullName evidence="2">19539_t:CDS:1</fullName>
    </submittedName>
</protein>
<organism evidence="2 3">
    <name type="scientific">Gigaspora margarita</name>
    <dbReference type="NCBI Taxonomy" id="4874"/>
    <lineage>
        <taxon>Eukaryota</taxon>
        <taxon>Fungi</taxon>
        <taxon>Fungi incertae sedis</taxon>
        <taxon>Mucoromycota</taxon>
        <taxon>Glomeromycotina</taxon>
        <taxon>Glomeromycetes</taxon>
        <taxon>Diversisporales</taxon>
        <taxon>Gigasporaceae</taxon>
        <taxon>Gigaspora</taxon>
    </lineage>
</organism>
<feature type="non-terminal residue" evidence="2">
    <location>
        <position position="200"/>
    </location>
</feature>
<dbReference type="Proteomes" id="UP000789901">
    <property type="component" value="Unassembled WGS sequence"/>
</dbReference>
<accession>A0ABN7WX75</accession>
<feature type="compositionally biased region" description="Low complexity" evidence="1">
    <location>
        <begin position="1"/>
        <end position="10"/>
    </location>
</feature>
<feature type="non-terminal residue" evidence="2">
    <location>
        <position position="1"/>
    </location>
</feature>
<feature type="compositionally biased region" description="Basic and acidic residues" evidence="1">
    <location>
        <begin position="11"/>
        <end position="28"/>
    </location>
</feature>